<dbReference type="Proteomes" id="UP000215914">
    <property type="component" value="Unassembled WGS sequence"/>
</dbReference>
<reference evidence="1" key="2">
    <citation type="submission" date="2020-06" db="EMBL/GenBank/DDBJ databases">
        <title>Helianthus annuus Genome sequencing and assembly Release 2.</title>
        <authorList>
            <person name="Gouzy J."/>
            <person name="Langlade N."/>
            <person name="Munos S."/>
        </authorList>
    </citation>
    <scope>NUCLEOTIDE SEQUENCE</scope>
    <source>
        <tissue evidence="1">Leaves</tissue>
    </source>
</reference>
<evidence type="ECO:0000313" key="2">
    <source>
        <dbReference type="Proteomes" id="UP000215914"/>
    </source>
</evidence>
<dbReference type="EMBL" id="MNCJ02000328">
    <property type="protein sequence ID" value="KAF5772449.1"/>
    <property type="molecule type" value="Genomic_DNA"/>
</dbReference>
<dbReference type="Gramene" id="mRNA:HanXRQr2_Chr13g0577021">
    <property type="protein sequence ID" value="mRNA:HanXRQr2_Chr13g0577021"/>
    <property type="gene ID" value="HanXRQr2_Chr13g0577021"/>
</dbReference>
<comment type="caution">
    <text evidence="1">The sequence shown here is derived from an EMBL/GenBank/DDBJ whole genome shotgun (WGS) entry which is preliminary data.</text>
</comment>
<keyword evidence="2" id="KW-1185">Reference proteome</keyword>
<evidence type="ECO:0000313" key="1">
    <source>
        <dbReference type="EMBL" id="KAF5772449.1"/>
    </source>
</evidence>
<sequence length="40" mass="4424">MVAILECTMGLLSISNLLNHCHAKLKSLNILKKISLLFLS</sequence>
<protein>
    <submittedName>
        <fullName evidence="1">Uncharacterized protein</fullName>
    </submittedName>
</protein>
<name>A0A9K3HBJ8_HELAN</name>
<gene>
    <name evidence="1" type="ORF">HanXRQr2_Chr13g0577021</name>
</gene>
<organism evidence="1 2">
    <name type="scientific">Helianthus annuus</name>
    <name type="common">Common sunflower</name>
    <dbReference type="NCBI Taxonomy" id="4232"/>
    <lineage>
        <taxon>Eukaryota</taxon>
        <taxon>Viridiplantae</taxon>
        <taxon>Streptophyta</taxon>
        <taxon>Embryophyta</taxon>
        <taxon>Tracheophyta</taxon>
        <taxon>Spermatophyta</taxon>
        <taxon>Magnoliopsida</taxon>
        <taxon>eudicotyledons</taxon>
        <taxon>Gunneridae</taxon>
        <taxon>Pentapetalae</taxon>
        <taxon>asterids</taxon>
        <taxon>campanulids</taxon>
        <taxon>Asterales</taxon>
        <taxon>Asteraceae</taxon>
        <taxon>Asteroideae</taxon>
        <taxon>Heliantheae alliance</taxon>
        <taxon>Heliantheae</taxon>
        <taxon>Helianthus</taxon>
    </lineage>
</organism>
<proteinExistence type="predicted"/>
<reference evidence="1" key="1">
    <citation type="journal article" date="2017" name="Nature">
        <title>The sunflower genome provides insights into oil metabolism, flowering and Asterid evolution.</title>
        <authorList>
            <person name="Badouin H."/>
            <person name="Gouzy J."/>
            <person name="Grassa C.J."/>
            <person name="Murat F."/>
            <person name="Staton S.E."/>
            <person name="Cottret L."/>
            <person name="Lelandais-Briere C."/>
            <person name="Owens G.L."/>
            <person name="Carrere S."/>
            <person name="Mayjonade B."/>
            <person name="Legrand L."/>
            <person name="Gill N."/>
            <person name="Kane N.C."/>
            <person name="Bowers J.E."/>
            <person name="Hubner S."/>
            <person name="Bellec A."/>
            <person name="Berard A."/>
            <person name="Berges H."/>
            <person name="Blanchet N."/>
            <person name="Boniface M.C."/>
            <person name="Brunel D."/>
            <person name="Catrice O."/>
            <person name="Chaidir N."/>
            <person name="Claudel C."/>
            <person name="Donnadieu C."/>
            <person name="Faraut T."/>
            <person name="Fievet G."/>
            <person name="Helmstetter N."/>
            <person name="King M."/>
            <person name="Knapp S.J."/>
            <person name="Lai Z."/>
            <person name="Le Paslier M.C."/>
            <person name="Lippi Y."/>
            <person name="Lorenzon L."/>
            <person name="Mandel J.R."/>
            <person name="Marage G."/>
            <person name="Marchand G."/>
            <person name="Marquand E."/>
            <person name="Bret-Mestries E."/>
            <person name="Morien E."/>
            <person name="Nambeesan S."/>
            <person name="Nguyen T."/>
            <person name="Pegot-Espagnet P."/>
            <person name="Pouilly N."/>
            <person name="Raftis F."/>
            <person name="Sallet E."/>
            <person name="Schiex T."/>
            <person name="Thomas J."/>
            <person name="Vandecasteele C."/>
            <person name="Vares D."/>
            <person name="Vear F."/>
            <person name="Vautrin S."/>
            <person name="Crespi M."/>
            <person name="Mangin B."/>
            <person name="Burke J.M."/>
            <person name="Salse J."/>
            <person name="Munos S."/>
            <person name="Vincourt P."/>
            <person name="Rieseberg L.H."/>
            <person name="Langlade N.B."/>
        </authorList>
    </citation>
    <scope>NUCLEOTIDE SEQUENCE</scope>
    <source>
        <tissue evidence="1">Leaves</tissue>
    </source>
</reference>
<accession>A0A9K3HBJ8</accession>
<dbReference type="AlphaFoldDB" id="A0A9K3HBJ8"/>